<dbReference type="AlphaFoldDB" id="A0AAU8N9L6"/>
<reference evidence="2" key="1">
    <citation type="submission" date="2024-05" db="EMBL/GenBank/DDBJ databases">
        <title>Draft genome assemblies of 36 bacteria isolated from hibernating arctic ground squirrels.</title>
        <authorList>
            <person name="McKee H."/>
            <person name="Mullen L."/>
            <person name="Drown D.M."/>
            <person name="Duddleston K.N."/>
        </authorList>
    </citation>
    <scope>NUCLEOTIDE SEQUENCE</scope>
    <source>
        <strain evidence="2">AN1007</strain>
    </source>
</reference>
<keyword evidence="1" id="KW-0812">Transmembrane</keyword>
<protein>
    <recommendedName>
        <fullName evidence="3">DUF4199 domain-containing protein</fullName>
    </recommendedName>
</protein>
<sequence length="167" mass="19497">MKIIKRINKRYLIFLLWNIFMVFAVHGMTIQHEAGKGVSGNGNLGILALVPALITFLILCYWTAYLTKWWMCDQREYWGRWGNAVICTAALALCVLSVFWEIHFFEDLRVQLNGYTHDPESAVYRFGWLNQYTNTLYYNFPILLFGVSFSVIVGWVLEQVQHSRSKS</sequence>
<dbReference type="RefSeq" id="WP_342554435.1">
    <property type="nucleotide sequence ID" value="NZ_CP159992.1"/>
</dbReference>
<evidence type="ECO:0000256" key="1">
    <source>
        <dbReference type="SAM" id="Phobius"/>
    </source>
</evidence>
<keyword evidence="1" id="KW-1133">Transmembrane helix</keyword>
<proteinExistence type="predicted"/>
<evidence type="ECO:0000313" key="2">
    <source>
        <dbReference type="EMBL" id="XCP93661.1"/>
    </source>
</evidence>
<feature type="transmembrane region" description="Helical" evidence="1">
    <location>
        <begin position="136"/>
        <end position="157"/>
    </location>
</feature>
<organism evidence="2">
    <name type="scientific">Paenibacillus sp. AN1007</name>
    <dbReference type="NCBI Taxonomy" id="3151385"/>
    <lineage>
        <taxon>Bacteria</taxon>
        <taxon>Bacillati</taxon>
        <taxon>Bacillota</taxon>
        <taxon>Bacilli</taxon>
        <taxon>Bacillales</taxon>
        <taxon>Paenibacillaceae</taxon>
        <taxon>Paenibacillus</taxon>
    </lineage>
</organism>
<keyword evidence="1" id="KW-0472">Membrane</keyword>
<evidence type="ECO:0008006" key="3">
    <source>
        <dbReference type="Google" id="ProtNLM"/>
    </source>
</evidence>
<accession>A0AAU8N9L6</accession>
<feature type="transmembrane region" description="Helical" evidence="1">
    <location>
        <begin position="12"/>
        <end position="32"/>
    </location>
</feature>
<name>A0AAU8N9L6_9BACL</name>
<feature type="transmembrane region" description="Helical" evidence="1">
    <location>
        <begin position="44"/>
        <end position="66"/>
    </location>
</feature>
<feature type="transmembrane region" description="Helical" evidence="1">
    <location>
        <begin position="78"/>
        <end position="100"/>
    </location>
</feature>
<gene>
    <name evidence="2" type="ORF">ABXS70_21000</name>
</gene>
<dbReference type="EMBL" id="CP159992">
    <property type="protein sequence ID" value="XCP93661.1"/>
    <property type="molecule type" value="Genomic_DNA"/>
</dbReference>